<dbReference type="Gene3D" id="1.10.10.10">
    <property type="entry name" value="Winged helix-like DNA-binding domain superfamily/Winged helix DNA-binding domain"/>
    <property type="match status" value="1"/>
</dbReference>
<dbReference type="AlphaFoldDB" id="A0A2G9GL76"/>
<dbReference type="InterPro" id="IPR036390">
    <property type="entry name" value="WH_DNA-bd_sf"/>
</dbReference>
<evidence type="ECO:0000313" key="17">
    <source>
        <dbReference type="Proteomes" id="UP000231279"/>
    </source>
</evidence>
<feature type="domain" description="HSF-type DNA-binding" evidence="15">
    <location>
        <begin position="82"/>
        <end position="106"/>
    </location>
</feature>
<dbReference type="PRINTS" id="PR00056">
    <property type="entry name" value="HSFDOMAIN"/>
</dbReference>
<evidence type="ECO:0000259" key="15">
    <source>
        <dbReference type="PROSITE" id="PS00434"/>
    </source>
</evidence>
<accession>A0A2G9GL76</accession>
<evidence type="ECO:0000256" key="6">
    <source>
        <dbReference type="ARBA" id="ARBA00023125"/>
    </source>
</evidence>
<feature type="region of interest" description="Disordered" evidence="14">
    <location>
        <begin position="390"/>
        <end position="418"/>
    </location>
</feature>
<dbReference type="STRING" id="429701.A0A2G9GL76"/>
<evidence type="ECO:0000256" key="14">
    <source>
        <dbReference type="SAM" id="MobiDB-lite"/>
    </source>
</evidence>
<proteinExistence type="inferred from homology"/>
<dbReference type="SUPFAM" id="SSF46785">
    <property type="entry name" value="Winged helix' DNA-binding domain"/>
    <property type="match status" value="1"/>
</dbReference>
<evidence type="ECO:0000256" key="2">
    <source>
        <dbReference type="ARBA" id="ARBA00006403"/>
    </source>
</evidence>
<comment type="subcellular location">
    <subcellularLocation>
        <location evidence="1">Nucleus</location>
    </subcellularLocation>
</comment>
<keyword evidence="6" id="KW-0238">DNA-binding</keyword>
<keyword evidence="4" id="KW-0805">Transcription regulation</keyword>
<dbReference type="OrthoDB" id="60033at2759"/>
<sequence length="440" mass="50052">MIVVLEGLTHTRAHTHTHTHISPKIFGIAMDGSSSSSNSPAPFLLKTYEMVDDPLTNAIVSWSPIGTSFVVWNPPEFARDLLPKYFKHNNFSSFIRQLNTYGFRKVDPDQWEFANEEFIRGQRHLLKNIHRRKPIHSHSAQGNAALLSDPEREGFEREIEKLKQEKIMLHSELERYKQENRGYEHQLRSLGGTLQIIDQRQRQLVITLSQLLQKPEYTSGLMQQLESHSKKRRLFVKHHLHDEMMFQENSSPSSLPLLNLEVVEKVDSSLTTWEELIHGINQIPTGQDSTMPLMSPRVVNTEMAASSADSDFDVPPCTPECCMSASPSRTSTYVESPPISPLCIDLDSGSKPSGVDVNMSPPKTSSVEVVKDQEPVAANDGFWQQFFTETPAKQEEQSERRDLYDTKDSNSNGFADEHKPWWNVDKLMNHAERFAGVGRT</sequence>
<evidence type="ECO:0000256" key="9">
    <source>
        <dbReference type="ARBA" id="ARBA00023242"/>
    </source>
</evidence>
<dbReference type="PANTHER" id="PTHR10015">
    <property type="entry name" value="HEAT SHOCK TRANSCRIPTION FACTOR"/>
    <property type="match status" value="1"/>
</dbReference>
<dbReference type="GO" id="GO:0034605">
    <property type="term" value="P:cellular response to heat"/>
    <property type="evidence" value="ECO:0007669"/>
    <property type="project" value="TreeGrafter"/>
</dbReference>
<evidence type="ECO:0000256" key="13">
    <source>
        <dbReference type="SAM" id="Coils"/>
    </source>
</evidence>
<comment type="function">
    <text evidence="10">DNA-binding protein that specifically binds heat shock promoter elements (HSE) and activates transcription.</text>
</comment>
<keyword evidence="7" id="KW-0010">Activator</keyword>
<keyword evidence="17" id="KW-1185">Reference proteome</keyword>
<comment type="similarity">
    <text evidence="2 12">Belongs to the HSF family.</text>
</comment>
<keyword evidence="3" id="KW-0597">Phosphoprotein</keyword>
<evidence type="ECO:0000313" key="16">
    <source>
        <dbReference type="EMBL" id="PIN05965.1"/>
    </source>
</evidence>
<organism evidence="16 17">
    <name type="scientific">Handroanthus impetiginosus</name>
    <dbReference type="NCBI Taxonomy" id="429701"/>
    <lineage>
        <taxon>Eukaryota</taxon>
        <taxon>Viridiplantae</taxon>
        <taxon>Streptophyta</taxon>
        <taxon>Embryophyta</taxon>
        <taxon>Tracheophyta</taxon>
        <taxon>Spermatophyta</taxon>
        <taxon>Magnoliopsida</taxon>
        <taxon>eudicotyledons</taxon>
        <taxon>Gunneridae</taxon>
        <taxon>Pentapetalae</taxon>
        <taxon>asterids</taxon>
        <taxon>lamiids</taxon>
        <taxon>Lamiales</taxon>
        <taxon>Bignoniaceae</taxon>
        <taxon>Crescentiina</taxon>
        <taxon>Tabebuia alliance</taxon>
        <taxon>Handroanthus</taxon>
    </lineage>
</organism>
<dbReference type="Proteomes" id="UP000231279">
    <property type="component" value="Unassembled WGS sequence"/>
</dbReference>
<dbReference type="FunFam" id="1.10.10.10:FF:000057">
    <property type="entry name" value="Heat shock transcription factor 1"/>
    <property type="match status" value="1"/>
</dbReference>
<comment type="caution">
    <text evidence="16">The sequence shown here is derived from an EMBL/GenBank/DDBJ whole genome shotgun (WGS) entry which is preliminary data.</text>
</comment>
<dbReference type="PANTHER" id="PTHR10015:SF445">
    <property type="entry name" value="HEAT STRESS TRANSCRIPTION FACTOR A-4B-LIKE"/>
    <property type="match status" value="1"/>
</dbReference>
<dbReference type="InterPro" id="IPR036388">
    <property type="entry name" value="WH-like_DNA-bd_sf"/>
</dbReference>
<keyword evidence="13" id="KW-0175">Coiled coil</keyword>
<dbReference type="GO" id="GO:0006357">
    <property type="term" value="P:regulation of transcription by RNA polymerase II"/>
    <property type="evidence" value="ECO:0007669"/>
    <property type="project" value="TreeGrafter"/>
</dbReference>
<name>A0A2G9GL76_9LAMI</name>
<dbReference type="GO" id="GO:0005634">
    <property type="term" value="C:nucleus"/>
    <property type="evidence" value="ECO:0007669"/>
    <property type="project" value="UniProtKB-SubCell"/>
</dbReference>
<evidence type="ECO:0000256" key="7">
    <source>
        <dbReference type="ARBA" id="ARBA00023159"/>
    </source>
</evidence>
<dbReference type="GO" id="GO:0000978">
    <property type="term" value="F:RNA polymerase II cis-regulatory region sequence-specific DNA binding"/>
    <property type="evidence" value="ECO:0007669"/>
    <property type="project" value="TreeGrafter"/>
</dbReference>
<keyword evidence="5 16" id="KW-0346">Stress response</keyword>
<dbReference type="Pfam" id="PF00447">
    <property type="entry name" value="HSF_DNA-bind"/>
    <property type="match status" value="1"/>
</dbReference>
<keyword evidence="9" id="KW-0539">Nucleus</keyword>
<evidence type="ECO:0000256" key="10">
    <source>
        <dbReference type="ARBA" id="ARBA00055747"/>
    </source>
</evidence>
<evidence type="ECO:0000256" key="12">
    <source>
        <dbReference type="RuleBase" id="RU004020"/>
    </source>
</evidence>
<evidence type="ECO:0000256" key="4">
    <source>
        <dbReference type="ARBA" id="ARBA00023015"/>
    </source>
</evidence>
<dbReference type="EMBL" id="NKXS01004565">
    <property type="protein sequence ID" value="PIN05965.1"/>
    <property type="molecule type" value="Genomic_DNA"/>
</dbReference>
<evidence type="ECO:0000256" key="5">
    <source>
        <dbReference type="ARBA" id="ARBA00023016"/>
    </source>
</evidence>
<evidence type="ECO:0000256" key="1">
    <source>
        <dbReference type="ARBA" id="ARBA00004123"/>
    </source>
</evidence>
<feature type="coiled-coil region" evidence="13">
    <location>
        <begin position="152"/>
        <end position="193"/>
    </location>
</feature>
<dbReference type="InterPro" id="IPR000232">
    <property type="entry name" value="HSF_DNA-bd"/>
</dbReference>
<keyword evidence="8" id="KW-0804">Transcription</keyword>
<dbReference type="GO" id="GO:0003700">
    <property type="term" value="F:DNA-binding transcription factor activity"/>
    <property type="evidence" value="ECO:0007669"/>
    <property type="project" value="InterPro"/>
</dbReference>
<dbReference type="PROSITE" id="PS00434">
    <property type="entry name" value="HSF_DOMAIN"/>
    <property type="match status" value="1"/>
</dbReference>
<evidence type="ECO:0000256" key="11">
    <source>
        <dbReference type="ARBA" id="ARBA00081483"/>
    </source>
</evidence>
<evidence type="ECO:0000256" key="3">
    <source>
        <dbReference type="ARBA" id="ARBA00022553"/>
    </source>
</evidence>
<reference evidence="17" key="1">
    <citation type="journal article" date="2018" name="Gigascience">
        <title>Genome assembly of the Pink Ipe (Handroanthus impetiginosus, Bignoniaceae), a highly valued, ecologically keystone Neotropical timber forest tree.</title>
        <authorList>
            <person name="Silva-Junior O.B."/>
            <person name="Grattapaglia D."/>
            <person name="Novaes E."/>
            <person name="Collevatti R.G."/>
        </authorList>
    </citation>
    <scope>NUCLEOTIDE SEQUENCE [LARGE SCALE GENOMIC DNA]</scope>
    <source>
        <strain evidence="17">cv. UFG-1</strain>
    </source>
</reference>
<dbReference type="SMART" id="SM00415">
    <property type="entry name" value="HSF"/>
    <property type="match status" value="1"/>
</dbReference>
<evidence type="ECO:0000256" key="8">
    <source>
        <dbReference type="ARBA" id="ARBA00023163"/>
    </source>
</evidence>
<gene>
    <name evidence="16" type="ORF">CDL12_21489</name>
</gene>
<protein>
    <recommendedName>
        <fullName evidence="11">Heat stress transcription factor</fullName>
    </recommendedName>
</protein>
<feature type="compositionally biased region" description="Basic and acidic residues" evidence="14">
    <location>
        <begin position="392"/>
        <end position="408"/>
    </location>
</feature>